<protein>
    <recommendedName>
        <fullName evidence="4">Cadherin N-terminal domain-containing protein</fullName>
    </recommendedName>
</protein>
<reference evidence="2" key="1">
    <citation type="submission" date="2025-08" db="UniProtKB">
        <authorList>
            <consortium name="Ensembl"/>
        </authorList>
    </citation>
    <scope>IDENTIFICATION</scope>
</reference>
<dbReference type="GeneTree" id="ENSGT00940000159289"/>
<dbReference type="Proteomes" id="UP000261380">
    <property type="component" value="Unplaced"/>
</dbReference>
<keyword evidence="1" id="KW-0732">Signal</keyword>
<evidence type="ECO:0000256" key="1">
    <source>
        <dbReference type="SAM" id="SignalP"/>
    </source>
</evidence>
<accession>A0A3B5L104</accession>
<name>A0A3B5L104_9TELE</name>
<evidence type="ECO:0000313" key="2">
    <source>
        <dbReference type="Ensembl" id="ENSXCOP00000004005.1"/>
    </source>
</evidence>
<dbReference type="AlphaFoldDB" id="A0A3B5L104"/>
<dbReference type="Ensembl" id="ENSXCOT00000004049.1">
    <property type="protein sequence ID" value="ENSXCOP00000004005.1"/>
    <property type="gene ID" value="ENSXCOG00000003149.1"/>
</dbReference>
<sequence>MIAVQDACVSGQWLTAIIFSLCCFLPSCLPAGQTVDYSSVENVVSRQGDTALLR</sequence>
<feature type="chain" id="PRO_5017263805" description="Cadherin N-terminal domain-containing protein" evidence="1">
    <location>
        <begin position="31"/>
        <end position="54"/>
    </location>
</feature>
<evidence type="ECO:0000313" key="3">
    <source>
        <dbReference type="Proteomes" id="UP000261380"/>
    </source>
</evidence>
<feature type="signal peptide" evidence="1">
    <location>
        <begin position="1"/>
        <end position="30"/>
    </location>
</feature>
<reference evidence="2" key="2">
    <citation type="submission" date="2025-09" db="UniProtKB">
        <authorList>
            <consortium name="Ensembl"/>
        </authorList>
    </citation>
    <scope>IDENTIFICATION</scope>
</reference>
<keyword evidence="3" id="KW-1185">Reference proteome</keyword>
<evidence type="ECO:0008006" key="4">
    <source>
        <dbReference type="Google" id="ProtNLM"/>
    </source>
</evidence>
<proteinExistence type="predicted"/>
<organism evidence="2 3">
    <name type="scientific">Xiphophorus couchianus</name>
    <name type="common">Monterrey platyfish</name>
    <dbReference type="NCBI Taxonomy" id="32473"/>
    <lineage>
        <taxon>Eukaryota</taxon>
        <taxon>Metazoa</taxon>
        <taxon>Chordata</taxon>
        <taxon>Craniata</taxon>
        <taxon>Vertebrata</taxon>
        <taxon>Euteleostomi</taxon>
        <taxon>Actinopterygii</taxon>
        <taxon>Neopterygii</taxon>
        <taxon>Teleostei</taxon>
        <taxon>Neoteleostei</taxon>
        <taxon>Acanthomorphata</taxon>
        <taxon>Ovalentaria</taxon>
        <taxon>Atherinomorphae</taxon>
        <taxon>Cyprinodontiformes</taxon>
        <taxon>Poeciliidae</taxon>
        <taxon>Poeciliinae</taxon>
        <taxon>Xiphophorus</taxon>
    </lineage>
</organism>